<evidence type="ECO:0000313" key="1">
    <source>
        <dbReference type="EMBL" id="SFT52090.1"/>
    </source>
</evidence>
<gene>
    <name evidence="1" type="ORF">SAMN05216474_1052</name>
</gene>
<evidence type="ECO:0000313" key="2">
    <source>
        <dbReference type="Proteomes" id="UP000236454"/>
    </source>
</evidence>
<reference evidence="1 2" key="1">
    <citation type="submission" date="2016-10" db="EMBL/GenBank/DDBJ databases">
        <authorList>
            <person name="de Groot N.N."/>
        </authorList>
    </citation>
    <scope>NUCLEOTIDE SEQUENCE [LARGE SCALE GENOMIC DNA]</scope>
    <source>
        <strain evidence="1 2">CGMCC 1.7005</strain>
    </source>
</reference>
<dbReference type="STRING" id="477690.SAMN05216474_1052"/>
<organism evidence="1 2">
    <name type="scientific">Lishizhenia tianjinensis</name>
    <dbReference type="NCBI Taxonomy" id="477690"/>
    <lineage>
        <taxon>Bacteria</taxon>
        <taxon>Pseudomonadati</taxon>
        <taxon>Bacteroidota</taxon>
        <taxon>Flavobacteriia</taxon>
        <taxon>Flavobacteriales</taxon>
        <taxon>Crocinitomicaceae</taxon>
        <taxon>Lishizhenia</taxon>
    </lineage>
</organism>
<dbReference type="EMBL" id="FPAS01000001">
    <property type="protein sequence ID" value="SFT52090.1"/>
    <property type="molecule type" value="Genomic_DNA"/>
</dbReference>
<proteinExistence type="predicted"/>
<sequence>MKSTSLYLLLLFSCLLFSVRAQLNRHNFILGTDLLLMSPVKFNNSGQMHMRSTVTPAPNINLGYTFLSEKGNAFGVRLNLVVPSIRVGYQIDQKEGHNFVNESGSPLHLKEESMRLYSSKFVHLSPEVYYQKSISLKGGGELNLGCGLMLWFNEYNSLGELLDAKYLLGANGEEIQLYSLTHDAHEYATPFFPSLFTQLNYRPFHWQDLSLNLRFNYSYFDRFYGSYKLLNLGYTSSGSFTQSYTYLSLGVRYNLPFKKMAQRFNFLRKIDDETGLTNNQLENKVIPGTWRIFMSVGISNLKDRTYGNKNDIKTGDNGTLNISVGAERELKGNWFLKGHYQNYKYRHGWIVNSHTHFPTKNVSYRRAHELSAGVGFRWVNSKNYNYLNVHSSVSFAGLSSPDKDTTKVLNEVDMSTVAEGKVWYVQYNSIQLRDTYTTLNLGISKDFKLSKNLFLSIDCTYHLGLYKNFRTDYYYFNKGSEEVNVGKSISTGSRFIFSIGLFHRLR</sequence>
<dbReference type="AlphaFoldDB" id="A0A1I6YNM9"/>
<dbReference type="Proteomes" id="UP000236454">
    <property type="component" value="Unassembled WGS sequence"/>
</dbReference>
<accession>A0A1I6YNM9</accession>
<keyword evidence="2" id="KW-1185">Reference proteome</keyword>
<protein>
    <submittedName>
        <fullName evidence="1">Uncharacterized protein</fullName>
    </submittedName>
</protein>
<name>A0A1I6YNM9_9FLAO</name>
<dbReference type="RefSeq" id="WP_139230265.1">
    <property type="nucleotide sequence ID" value="NZ_FPAS01000001.1"/>
</dbReference>